<evidence type="ECO:0000256" key="3">
    <source>
        <dbReference type="ARBA" id="ARBA00022679"/>
    </source>
</evidence>
<keyword evidence="12" id="KW-1185">Reference proteome</keyword>
<dbReference type="InterPro" id="IPR037257">
    <property type="entry name" value="T2SS_E_N_sf"/>
</dbReference>
<gene>
    <name evidence="11" type="ORF">P73_3172</name>
</gene>
<reference evidence="11 12" key="1">
    <citation type="journal article" date="2014" name="Int. J. Syst. Evol. Microbiol.">
        <title>Celeribacter indicus sp. nov., a polycyclic aromatic hydrocarbon-degrading bacterium from deep-sea sediment and reclassification of Huaishuia halophila as Celeribacter halophilus comb. nov.</title>
        <authorList>
            <person name="Lai Q."/>
            <person name="Cao J."/>
            <person name="Yuan J."/>
            <person name="Li F."/>
            <person name="Shao Z."/>
        </authorList>
    </citation>
    <scope>NUCLEOTIDE SEQUENCE [LARGE SCALE GENOMIC DNA]</scope>
    <source>
        <strain evidence="11">P73</strain>
    </source>
</reference>
<feature type="transmembrane region" description="Helical" evidence="8">
    <location>
        <begin position="562"/>
        <end position="583"/>
    </location>
</feature>
<keyword evidence="5 8" id="KW-1133">Transmembrane helix</keyword>
<dbReference type="InterPro" id="IPR050321">
    <property type="entry name" value="Glycosyltr_2/OpgH_subfam"/>
</dbReference>
<sequence>MTFDRQRVFQGHPPGAAGEGMRPAHDDPQAQPERRRPIGQILVDMGALAPGDLVRATAIRHREDARIGDILLAHGMVEEATLYRALARQYHAIVADFAGMPPDVRLIDRLGADECLRRGLLPWRHSGGTVVVAACRPEEFESLRPRLTAIFGPVRLAVTSETALHQALLGSRQRRLAACAETRVAAHESCREMDVHRITRIVSALGIVLLLLALFRPLAAAILLTSWAVLTLLVSTALKLAAAFAQAKYSQDRQTMFSSRRKTARLPIVSVMVPLFREREIASRLIRRLSRLSYPRELLDILLVVEEDDLVTQEAIAGTELPRWMRQVIVPRGGVKTKPRALNFALDFCRGSIVGIYDAEDAPEPEQIHKVATRFAQVGPEVACLQGVLDFYNARTNWLSRCFTVEYASWFRVILPGYERMGLTVPLGGTTLFFRRDAIEKLGGWDAHNVTEDADLGVRLARHGYRTELLHTATGEEANCRLWPWIKQRSRWLKGYAMTYAMHMQNPRRLLADLGPWRFFGVQVLFLGALSQFLLAPLLWSFWLFPLGLPHPMRTLLPHDVIIVLGGLFLLSEVVTVACAMVATSTPSHKWLWPWVPTLHFYYPLATFAAIKGLWEIVTKPFYWDKTVHGVHDLGFHEEEENSRTAEASCGPADAPGAVLPEPTGSPGFAEARRAFLFETYERSARAAPPVAPRHLTFGLDLDRAGHRAGPPSASARADGGGPAARAVVPDALPSASG</sequence>
<feature type="domain" description="Glycosyltransferase 2-like" evidence="10">
    <location>
        <begin position="355"/>
        <end position="542"/>
    </location>
</feature>
<evidence type="ECO:0000256" key="8">
    <source>
        <dbReference type="SAM" id="Phobius"/>
    </source>
</evidence>
<evidence type="ECO:0000256" key="6">
    <source>
        <dbReference type="ARBA" id="ARBA00023136"/>
    </source>
</evidence>
<name>A0A0B5E6D4_9RHOB</name>
<comment type="subcellular location">
    <subcellularLocation>
        <location evidence="1">Membrane</location>
        <topology evidence="1">Multi-pass membrane protein</topology>
    </subcellularLocation>
</comment>
<dbReference type="GO" id="GO:0016020">
    <property type="term" value="C:membrane"/>
    <property type="evidence" value="ECO:0007669"/>
    <property type="project" value="UniProtKB-SubCell"/>
</dbReference>
<evidence type="ECO:0000256" key="4">
    <source>
        <dbReference type="ARBA" id="ARBA00022692"/>
    </source>
</evidence>
<proteinExistence type="predicted"/>
<dbReference type="SUPFAM" id="SSF53448">
    <property type="entry name" value="Nucleotide-diphospho-sugar transferases"/>
    <property type="match status" value="1"/>
</dbReference>
<dbReference type="PANTHER" id="PTHR43867">
    <property type="entry name" value="CELLULOSE SYNTHASE CATALYTIC SUBUNIT A [UDP-FORMING]"/>
    <property type="match status" value="1"/>
</dbReference>
<evidence type="ECO:0000259" key="9">
    <source>
        <dbReference type="Pfam" id="PF05157"/>
    </source>
</evidence>
<dbReference type="InterPro" id="IPR001173">
    <property type="entry name" value="Glyco_trans_2-like"/>
</dbReference>
<feature type="transmembrane region" description="Helical" evidence="8">
    <location>
        <begin position="221"/>
        <end position="245"/>
    </location>
</feature>
<accession>A0A0B5E6D4</accession>
<feature type="region of interest" description="Disordered" evidence="7">
    <location>
        <begin position="702"/>
        <end position="738"/>
    </location>
</feature>
<evidence type="ECO:0000313" key="11">
    <source>
        <dbReference type="EMBL" id="AJE47887.1"/>
    </source>
</evidence>
<dbReference type="Pfam" id="PF13632">
    <property type="entry name" value="Glyco_trans_2_3"/>
    <property type="match status" value="1"/>
</dbReference>
<dbReference type="STRING" id="1208324.P73_3172"/>
<feature type="compositionally biased region" description="Low complexity" evidence="7">
    <location>
        <begin position="709"/>
        <end position="732"/>
    </location>
</feature>
<keyword evidence="4 8" id="KW-0812">Transmembrane</keyword>
<evidence type="ECO:0000256" key="1">
    <source>
        <dbReference type="ARBA" id="ARBA00004141"/>
    </source>
</evidence>
<evidence type="ECO:0000256" key="2">
    <source>
        <dbReference type="ARBA" id="ARBA00022676"/>
    </source>
</evidence>
<dbReference type="EMBL" id="CP004393">
    <property type="protein sequence ID" value="AJE47887.1"/>
    <property type="molecule type" value="Genomic_DNA"/>
</dbReference>
<dbReference type="KEGG" id="cid:P73_3172"/>
<dbReference type="Proteomes" id="UP000031521">
    <property type="component" value="Chromosome"/>
</dbReference>
<dbReference type="Pfam" id="PF05157">
    <property type="entry name" value="MshEN"/>
    <property type="match status" value="1"/>
</dbReference>
<dbReference type="HOGENOM" id="CLU_020629_0_0_5"/>
<feature type="compositionally biased region" description="Basic and acidic residues" evidence="7">
    <location>
        <begin position="22"/>
        <end position="32"/>
    </location>
</feature>
<dbReference type="AlphaFoldDB" id="A0A0B5E6D4"/>
<dbReference type="PANTHER" id="PTHR43867:SF2">
    <property type="entry name" value="CELLULOSE SYNTHASE CATALYTIC SUBUNIT A [UDP-FORMING]"/>
    <property type="match status" value="1"/>
</dbReference>
<feature type="transmembrane region" description="Helical" evidence="8">
    <location>
        <begin position="198"/>
        <end position="215"/>
    </location>
</feature>
<evidence type="ECO:0000256" key="7">
    <source>
        <dbReference type="SAM" id="MobiDB-lite"/>
    </source>
</evidence>
<evidence type="ECO:0000259" key="10">
    <source>
        <dbReference type="Pfam" id="PF13632"/>
    </source>
</evidence>
<dbReference type="RefSeq" id="WP_074743049.1">
    <property type="nucleotide sequence ID" value="NZ_FNNW01000002.1"/>
</dbReference>
<evidence type="ECO:0000256" key="5">
    <source>
        <dbReference type="ARBA" id="ARBA00022989"/>
    </source>
</evidence>
<keyword evidence="2" id="KW-0328">Glycosyltransferase</keyword>
<protein>
    <submittedName>
        <fullName evidence="11">Family 2 glycosyl transferase</fullName>
    </submittedName>
</protein>
<feature type="domain" description="Type II secretion system protein GspE N-terminal" evidence="9">
    <location>
        <begin position="95"/>
        <end position="168"/>
    </location>
</feature>
<feature type="region of interest" description="Disordered" evidence="7">
    <location>
        <begin position="1"/>
        <end position="32"/>
    </location>
</feature>
<organism evidence="11 12">
    <name type="scientific">Celeribacter indicus</name>
    <dbReference type="NCBI Taxonomy" id="1208324"/>
    <lineage>
        <taxon>Bacteria</taxon>
        <taxon>Pseudomonadati</taxon>
        <taxon>Pseudomonadota</taxon>
        <taxon>Alphaproteobacteria</taxon>
        <taxon>Rhodobacterales</taxon>
        <taxon>Roseobacteraceae</taxon>
        <taxon>Celeribacter</taxon>
    </lineage>
</organism>
<dbReference type="GO" id="GO:0016757">
    <property type="term" value="F:glycosyltransferase activity"/>
    <property type="evidence" value="ECO:0007669"/>
    <property type="project" value="UniProtKB-KW"/>
</dbReference>
<keyword evidence="6 8" id="KW-0472">Membrane</keyword>
<evidence type="ECO:0000313" key="12">
    <source>
        <dbReference type="Proteomes" id="UP000031521"/>
    </source>
</evidence>
<keyword evidence="3 11" id="KW-0808">Transferase</keyword>
<dbReference type="SUPFAM" id="SSF160246">
    <property type="entry name" value="EspE N-terminal domain-like"/>
    <property type="match status" value="1"/>
</dbReference>
<dbReference type="InterPro" id="IPR029044">
    <property type="entry name" value="Nucleotide-diphossugar_trans"/>
</dbReference>
<dbReference type="Gene3D" id="3.90.550.10">
    <property type="entry name" value="Spore Coat Polysaccharide Biosynthesis Protein SpsA, Chain A"/>
    <property type="match status" value="1"/>
</dbReference>
<feature type="transmembrane region" description="Helical" evidence="8">
    <location>
        <begin position="519"/>
        <end position="542"/>
    </location>
</feature>
<dbReference type="InterPro" id="IPR007831">
    <property type="entry name" value="T2SS_GspE_N"/>
</dbReference>